<accession>A0AA40DGZ3</accession>
<dbReference type="AlphaFoldDB" id="A0AA40DGZ3"/>
<evidence type="ECO:0000313" key="3">
    <source>
        <dbReference type="Proteomes" id="UP001172101"/>
    </source>
</evidence>
<evidence type="ECO:0000313" key="2">
    <source>
        <dbReference type="EMBL" id="KAK0703144.1"/>
    </source>
</evidence>
<feature type="compositionally biased region" description="Basic and acidic residues" evidence="1">
    <location>
        <begin position="1"/>
        <end position="46"/>
    </location>
</feature>
<protein>
    <submittedName>
        <fullName evidence="2">Uncharacterized protein</fullName>
    </submittedName>
</protein>
<reference evidence="2" key="1">
    <citation type="submission" date="2023-06" db="EMBL/GenBank/DDBJ databases">
        <title>Genome-scale phylogeny and comparative genomics of the fungal order Sordariales.</title>
        <authorList>
            <consortium name="Lawrence Berkeley National Laboratory"/>
            <person name="Hensen N."/>
            <person name="Bonometti L."/>
            <person name="Westerberg I."/>
            <person name="Brannstrom I.O."/>
            <person name="Guillou S."/>
            <person name="Cros-Aarteil S."/>
            <person name="Calhoun S."/>
            <person name="Haridas S."/>
            <person name="Kuo A."/>
            <person name="Mondo S."/>
            <person name="Pangilinan J."/>
            <person name="Riley R."/>
            <person name="LaButti K."/>
            <person name="Andreopoulos B."/>
            <person name="Lipzen A."/>
            <person name="Chen C."/>
            <person name="Yanf M."/>
            <person name="Daum C."/>
            <person name="Ng V."/>
            <person name="Clum A."/>
            <person name="Steindorff A."/>
            <person name="Ohm R."/>
            <person name="Martin F."/>
            <person name="Silar P."/>
            <person name="Natvig D."/>
            <person name="Lalanne C."/>
            <person name="Gautier V."/>
            <person name="Ament-velasquez S.L."/>
            <person name="Kruys A."/>
            <person name="Hutchinson M.I."/>
            <person name="Powell A.J."/>
            <person name="Barry K."/>
            <person name="Miller A.N."/>
            <person name="Grigoriev I.V."/>
            <person name="Debuchy R."/>
            <person name="Gladieux P."/>
            <person name="Thoren M.H."/>
            <person name="Johannesson H."/>
        </authorList>
    </citation>
    <scope>NUCLEOTIDE SEQUENCE</scope>
    <source>
        <strain evidence="2">SMH2392-1A</strain>
    </source>
</reference>
<dbReference type="GeneID" id="85318596"/>
<name>A0AA40DGZ3_9PEZI</name>
<organism evidence="2 3">
    <name type="scientific">Lasiosphaeria miniovina</name>
    <dbReference type="NCBI Taxonomy" id="1954250"/>
    <lineage>
        <taxon>Eukaryota</taxon>
        <taxon>Fungi</taxon>
        <taxon>Dikarya</taxon>
        <taxon>Ascomycota</taxon>
        <taxon>Pezizomycotina</taxon>
        <taxon>Sordariomycetes</taxon>
        <taxon>Sordariomycetidae</taxon>
        <taxon>Sordariales</taxon>
        <taxon>Lasiosphaeriaceae</taxon>
        <taxon>Lasiosphaeria</taxon>
    </lineage>
</organism>
<dbReference type="RefSeq" id="XP_060290003.1">
    <property type="nucleotide sequence ID" value="XM_060435326.1"/>
</dbReference>
<feature type="region of interest" description="Disordered" evidence="1">
    <location>
        <begin position="1"/>
        <end position="94"/>
    </location>
</feature>
<proteinExistence type="predicted"/>
<sequence length="126" mass="13694">MGGDLQRHGGETRVDGGGDLQRHDDLQNRRGATDMGDNRGVDRGVDGRGSASDQQKNRHRETDRASPYPAHRAIPHHDQAETDRAPHPPYHQETADALCVRWEPVATGGGVPATNGRFAGRTGSKR</sequence>
<dbReference type="Proteomes" id="UP001172101">
    <property type="component" value="Unassembled WGS sequence"/>
</dbReference>
<feature type="region of interest" description="Disordered" evidence="1">
    <location>
        <begin position="106"/>
        <end position="126"/>
    </location>
</feature>
<evidence type="ECO:0000256" key="1">
    <source>
        <dbReference type="SAM" id="MobiDB-lite"/>
    </source>
</evidence>
<dbReference type="EMBL" id="JAUIRO010000008">
    <property type="protein sequence ID" value="KAK0703144.1"/>
    <property type="molecule type" value="Genomic_DNA"/>
</dbReference>
<feature type="compositionally biased region" description="Basic and acidic residues" evidence="1">
    <location>
        <begin position="75"/>
        <end position="86"/>
    </location>
</feature>
<comment type="caution">
    <text evidence="2">The sequence shown here is derived from an EMBL/GenBank/DDBJ whole genome shotgun (WGS) entry which is preliminary data.</text>
</comment>
<keyword evidence="3" id="KW-1185">Reference proteome</keyword>
<gene>
    <name evidence="2" type="ORF">B0T26DRAFT_491000</name>
</gene>